<dbReference type="Pfam" id="PF19567">
    <property type="entry name" value="CpsB_CapC"/>
    <property type="match status" value="1"/>
</dbReference>
<reference evidence="6 7" key="1">
    <citation type="submission" date="2007-03" db="EMBL/GenBank/DDBJ databases">
        <authorList>
            <person name="Fulton L."/>
            <person name="Clifton S."/>
            <person name="Fulton B."/>
            <person name="Xu J."/>
            <person name="Minx P."/>
            <person name="Pepin K.H."/>
            <person name="Johnson M."/>
            <person name="Thiruvilangam P."/>
            <person name="Bhonagiri V."/>
            <person name="Nash W.E."/>
            <person name="Mardis E.R."/>
            <person name="Wilson R.K."/>
        </authorList>
    </citation>
    <scope>NUCLEOTIDE SEQUENCE [LARGE SCALE GENOMIC DNA]</scope>
    <source>
        <strain evidence="6 7">ATCC 27560</strain>
    </source>
</reference>
<evidence type="ECO:0000313" key="7">
    <source>
        <dbReference type="Proteomes" id="UP000006000"/>
    </source>
</evidence>
<dbReference type="eggNOG" id="COG4464">
    <property type="taxonomic scope" value="Bacteria"/>
</dbReference>
<dbReference type="EC" id="3.1.3.48" evidence="2"/>
<accession>A5Z5P6</accession>
<name>A5Z5P6_9FIRM</name>
<dbReference type="PIRSF" id="PIRSF016557">
    <property type="entry name" value="Caps_synth_CpsB"/>
    <property type="match status" value="1"/>
</dbReference>
<comment type="similarity">
    <text evidence="1">Belongs to the metallo-dependent hydrolases superfamily. CpsB/CapC family.</text>
</comment>
<comment type="catalytic activity">
    <reaction evidence="5">
        <text>O-phospho-L-tyrosyl-[protein] + H2O = L-tyrosyl-[protein] + phosphate</text>
        <dbReference type="Rhea" id="RHEA:10684"/>
        <dbReference type="Rhea" id="RHEA-COMP:10136"/>
        <dbReference type="Rhea" id="RHEA-COMP:20101"/>
        <dbReference type="ChEBI" id="CHEBI:15377"/>
        <dbReference type="ChEBI" id="CHEBI:43474"/>
        <dbReference type="ChEBI" id="CHEBI:46858"/>
        <dbReference type="ChEBI" id="CHEBI:61978"/>
        <dbReference type="EC" id="3.1.3.48"/>
    </reaction>
</comment>
<dbReference type="PANTHER" id="PTHR39181">
    <property type="entry name" value="TYROSINE-PROTEIN PHOSPHATASE YWQE"/>
    <property type="match status" value="1"/>
</dbReference>
<gene>
    <name evidence="6" type="ORF">EUBVEN_01028</name>
</gene>
<dbReference type="Proteomes" id="UP000006000">
    <property type="component" value="Unassembled WGS sequence"/>
</dbReference>
<dbReference type="PANTHER" id="PTHR39181:SF1">
    <property type="entry name" value="TYROSINE-PROTEIN PHOSPHATASE YWQE"/>
    <property type="match status" value="1"/>
</dbReference>
<evidence type="ECO:0000256" key="4">
    <source>
        <dbReference type="ARBA" id="ARBA00022912"/>
    </source>
</evidence>
<dbReference type="STRING" id="411463.EUBVEN_01028"/>
<comment type="caution">
    <text evidence="6">The sequence shown here is derived from an EMBL/GenBank/DDBJ whole genome shotgun (WGS) entry which is preliminary data.</text>
</comment>
<dbReference type="Gene3D" id="3.20.20.140">
    <property type="entry name" value="Metal-dependent hydrolases"/>
    <property type="match status" value="1"/>
</dbReference>
<evidence type="ECO:0000313" key="6">
    <source>
        <dbReference type="EMBL" id="EDM51721.1"/>
    </source>
</evidence>
<reference evidence="6 7" key="2">
    <citation type="submission" date="2007-04" db="EMBL/GenBank/DDBJ databases">
        <title>Draft genome sequence of Eubacterium ventriosum (ATCC 27560).</title>
        <authorList>
            <person name="Sudarsanam P."/>
            <person name="Ley R."/>
            <person name="Guruge J."/>
            <person name="Turnbaugh P.J."/>
            <person name="Mahowald M."/>
            <person name="Liep D."/>
            <person name="Gordon J."/>
        </authorList>
    </citation>
    <scope>NUCLEOTIDE SEQUENCE [LARGE SCALE GENOMIC DNA]</scope>
    <source>
        <strain evidence="6 7">ATCC 27560</strain>
    </source>
</reference>
<keyword evidence="4" id="KW-0904">Protein phosphatase</keyword>
<protein>
    <recommendedName>
        <fullName evidence="2">protein-tyrosine-phosphatase</fullName>
        <ecNumber evidence="2">3.1.3.48</ecNumber>
    </recommendedName>
</protein>
<keyword evidence="3 6" id="KW-0378">Hydrolase</keyword>
<organism evidence="6 7">
    <name type="scientific">Eubacterium ventriosum ATCC 27560</name>
    <dbReference type="NCBI Taxonomy" id="411463"/>
    <lineage>
        <taxon>Bacteria</taxon>
        <taxon>Bacillati</taxon>
        <taxon>Bacillota</taxon>
        <taxon>Clostridia</taxon>
        <taxon>Eubacteriales</taxon>
        <taxon>Eubacteriaceae</taxon>
        <taxon>Eubacterium</taxon>
    </lineage>
</organism>
<evidence type="ECO:0000256" key="2">
    <source>
        <dbReference type="ARBA" id="ARBA00013064"/>
    </source>
</evidence>
<sequence length="244" mass="28444">MDYLVFDIKGGRMIDFHSHVLPGIDDGSDCVEESLEMLHTAKNQGVSTMLATPHFYAQDVSVDHFLEKRKKAYDTLKRCMDDSDCPDIRLGAEVCYFRGIGRAREIEKLCIEGTRVIMVELPFRQWDEEVLRDVEELMEKQNVSVMLAHIERFYACQKRKKIWKEVLDLPVIFQVNAEFFDGRKKRKLIKKLVEENRPIVLGSDCHNTDRRKPNLDMGYSFIREKIGQNAVDEIEKVSVEILEK</sequence>
<dbReference type="InterPro" id="IPR016195">
    <property type="entry name" value="Pol/histidinol_Pase-like"/>
</dbReference>
<proteinExistence type="inferred from homology"/>
<dbReference type="AlphaFoldDB" id="A5Z5P6"/>
<evidence type="ECO:0000256" key="1">
    <source>
        <dbReference type="ARBA" id="ARBA00005750"/>
    </source>
</evidence>
<dbReference type="GO" id="GO:0030145">
    <property type="term" value="F:manganese ion binding"/>
    <property type="evidence" value="ECO:0007669"/>
    <property type="project" value="InterPro"/>
</dbReference>
<dbReference type="HOGENOM" id="CLU_085966_1_1_9"/>
<evidence type="ECO:0000256" key="3">
    <source>
        <dbReference type="ARBA" id="ARBA00022801"/>
    </source>
</evidence>
<dbReference type="GO" id="GO:0004725">
    <property type="term" value="F:protein tyrosine phosphatase activity"/>
    <property type="evidence" value="ECO:0007669"/>
    <property type="project" value="UniProtKB-EC"/>
</dbReference>
<evidence type="ECO:0000256" key="5">
    <source>
        <dbReference type="ARBA" id="ARBA00051722"/>
    </source>
</evidence>
<dbReference type="EMBL" id="AAVL02000031">
    <property type="protein sequence ID" value="EDM51721.1"/>
    <property type="molecule type" value="Genomic_DNA"/>
</dbReference>
<dbReference type="SUPFAM" id="SSF89550">
    <property type="entry name" value="PHP domain-like"/>
    <property type="match status" value="1"/>
</dbReference>
<dbReference type="InterPro" id="IPR016667">
    <property type="entry name" value="Caps_polysacc_synth_CpsB/CapC"/>
</dbReference>